<sequence>MAVVSTSLTSQFSGLRRSTKLESSLSSTNQSFLQHSTSQLRVSTNPKPSRGVVAMAG</sequence>
<dbReference type="EMBL" id="EU447250">
    <property type="protein sequence ID" value="ACA52244.1"/>
    <property type="molecule type" value="Genomic_DNA"/>
</dbReference>
<reference evidence="2" key="2">
    <citation type="journal article" date="2008" name="Genetics">
        <title>Molecular marker systems for Oenothera genetics.</title>
        <authorList>
            <person name="Rauwolf U."/>
            <person name="Golczyk H."/>
            <person name="Meurer J."/>
            <person name="Herrmann R.G."/>
            <person name="Greiner S."/>
        </authorList>
    </citation>
    <scope>NUCLEOTIDE SEQUENCE</scope>
</reference>
<organism evidence="2">
    <name type="scientific">Oenothera grandiflora</name>
    <dbReference type="NCBI Taxonomy" id="49455"/>
    <lineage>
        <taxon>Eukaryota</taxon>
        <taxon>Viridiplantae</taxon>
        <taxon>Streptophyta</taxon>
        <taxon>Embryophyta</taxon>
        <taxon>Tracheophyta</taxon>
        <taxon>Spermatophyta</taxon>
        <taxon>Magnoliopsida</taxon>
        <taxon>eudicotyledons</taxon>
        <taxon>Gunneridae</taxon>
        <taxon>Pentapetalae</taxon>
        <taxon>rosids</taxon>
        <taxon>malvids</taxon>
        <taxon>Myrtales</taxon>
        <taxon>Onagraceae</taxon>
        <taxon>Onagroideae</taxon>
        <taxon>Onagreae</taxon>
        <taxon>Oenothera</taxon>
    </lineage>
</organism>
<dbReference type="GO" id="GO:0016853">
    <property type="term" value="F:isomerase activity"/>
    <property type="evidence" value="ECO:0007669"/>
    <property type="project" value="UniProtKB-KW"/>
</dbReference>
<evidence type="ECO:0000313" key="2">
    <source>
        <dbReference type="EMBL" id="ACA52244.1"/>
    </source>
</evidence>
<reference evidence="2" key="1">
    <citation type="journal article" date="2006" name="Genomics">
        <title>Construction, database integration, and application of an Oenothera EST library.</title>
        <authorList>
            <person name="Mracek J."/>
            <person name="Greiner S."/>
            <person name="Cho W.K."/>
            <person name="Rauwolf U."/>
            <person name="Braun M."/>
            <person name="Umate P."/>
            <person name="Altstatter J."/>
            <person name="Stoppel R."/>
            <person name="Mlcochova L."/>
            <person name="Silber M.V."/>
            <person name="Volz S.M."/>
            <person name="White S."/>
            <person name="Selmeier R."/>
            <person name="Rudd S."/>
            <person name="Herrmann R.G."/>
            <person name="Meurer J."/>
        </authorList>
    </citation>
    <scope>NUCLEOTIDE SEQUENCE</scope>
</reference>
<keyword evidence="2" id="KW-0413">Isomerase</keyword>
<feature type="compositionally biased region" description="Polar residues" evidence="1">
    <location>
        <begin position="1"/>
        <end position="13"/>
    </location>
</feature>
<proteinExistence type="predicted"/>
<dbReference type="AlphaFoldDB" id="B1PL76"/>
<evidence type="ECO:0000256" key="1">
    <source>
        <dbReference type="SAM" id="MobiDB-lite"/>
    </source>
</evidence>
<protein>
    <submittedName>
        <fullName evidence="2">Chloroplast triosephosphatisomerase</fullName>
    </submittedName>
</protein>
<accession>B1PL76</accession>
<feature type="non-terminal residue" evidence="2">
    <location>
        <position position="57"/>
    </location>
</feature>
<feature type="compositionally biased region" description="Polar residues" evidence="1">
    <location>
        <begin position="21"/>
        <end position="47"/>
    </location>
</feature>
<feature type="region of interest" description="Disordered" evidence="1">
    <location>
        <begin position="1"/>
        <end position="57"/>
    </location>
</feature>
<name>B1PL76_9MYRT</name>